<dbReference type="InterPro" id="IPR002035">
    <property type="entry name" value="VWF_A"/>
</dbReference>
<keyword evidence="5" id="KW-1185">Reference proteome</keyword>
<keyword evidence="2" id="KW-0732">Signal</keyword>
<dbReference type="Proteomes" id="UP000682111">
    <property type="component" value="Unassembled WGS sequence"/>
</dbReference>
<dbReference type="PROSITE" id="PS50234">
    <property type="entry name" value="VWFA"/>
    <property type="match status" value="1"/>
</dbReference>
<dbReference type="EMBL" id="BORC01000003">
    <property type="protein sequence ID" value="GIN62483.1"/>
    <property type="molecule type" value="Genomic_DNA"/>
</dbReference>
<dbReference type="PROSITE" id="PS51257">
    <property type="entry name" value="PROKAR_LIPOPROTEIN"/>
    <property type="match status" value="1"/>
</dbReference>
<dbReference type="Gene3D" id="3.40.50.410">
    <property type="entry name" value="von Willebrand factor, type A domain"/>
    <property type="match status" value="2"/>
</dbReference>
<evidence type="ECO:0000256" key="1">
    <source>
        <dbReference type="SAM" id="MobiDB-lite"/>
    </source>
</evidence>
<reference evidence="4" key="1">
    <citation type="submission" date="2021-03" db="EMBL/GenBank/DDBJ databases">
        <title>Antimicrobial resistance genes in bacteria isolated from Japanese honey, and their potential for conferring macrolide and lincosamide resistance in the American foulbrood pathogen Paenibacillus larvae.</title>
        <authorList>
            <person name="Okamoto M."/>
            <person name="Kumagai M."/>
            <person name="Kanamori H."/>
            <person name="Takamatsu D."/>
        </authorList>
    </citation>
    <scope>NUCLEOTIDE SEQUENCE</scope>
    <source>
        <strain evidence="4">J27TS8</strain>
    </source>
</reference>
<dbReference type="InterPro" id="IPR036465">
    <property type="entry name" value="vWFA_dom_sf"/>
</dbReference>
<dbReference type="RefSeq" id="WP_212933766.1">
    <property type="nucleotide sequence ID" value="NZ_BORC01000003.1"/>
</dbReference>
<feature type="compositionally biased region" description="Acidic residues" evidence="1">
    <location>
        <begin position="38"/>
        <end position="47"/>
    </location>
</feature>
<evidence type="ECO:0000259" key="3">
    <source>
        <dbReference type="PROSITE" id="PS50234"/>
    </source>
</evidence>
<gene>
    <name evidence="4" type="ORF">J27TS8_24760</name>
</gene>
<dbReference type="SUPFAM" id="SSF53300">
    <property type="entry name" value="vWA-like"/>
    <property type="match status" value="1"/>
</dbReference>
<feature type="domain" description="VWFA" evidence="3">
    <location>
        <begin position="158"/>
        <end position="376"/>
    </location>
</feature>
<evidence type="ECO:0000313" key="5">
    <source>
        <dbReference type="Proteomes" id="UP000682111"/>
    </source>
</evidence>
<evidence type="ECO:0000256" key="2">
    <source>
        <dbReference type="SAM" id="SignalP"/>
    </source>
</evidence>
<feature type="signal peptide" evidence="2">
    <location>
        <begin position="1"/>
        <end position="20"/>
    </location>
</feature>
<feature type="chain" id="PRO_5038470089" description="VWFA domain-containing protein" evidence="2">
    <location>
        <begin position="21"/>
        <end position="465"/>
    </location>
</feature>
<name>A0A919WIM1_9BACI</name>
<sequence length="465" mass="52235">MRIKSYVLAIILLLGISVIAACSEKKESDTAEKNVLVEQEESDEESDSASIQELIVELPEPSTTAEELINAEPGEYSGKKFVDLTVEEKNEVVSLFKEFPKLGEEPTEEEIELYWRKMLSLLHEDYPNPAEALDVVKIESFGSPELEDERFHFKEQLNVQIILDASGSMGNVIDGKTMMNIAKESIMEFAASLPEGANIALRVYGHKGTGKEKDKELSCSSNELIYNMQAYEQNALQQALSGVNPAGWTPLASALEQAKHDLSQYKSESNTNIIYLVSDGIETCNGDPVAKAKELAASNIQPIVNVIGFDVDSKGQQQLKAVAEAAKGIYENARNAADLKQQFQKAKDIADKWQQWKEKAINTANSNKLDQFLKNIPAYHIEWMDANGNEWENIPELLRLLQDEGQISKAAYQILYDKKKERFNNNMELGKQLEKDLQALAEKNFEDAEKEINEIYRNNVENTDQ</sequence>
<protein>
    <recommendedName>
        <fullName evidence="3">VWFA domain-containing protein</fullName>
    </recommendedName>
</protein>
<feature type="region of interest" description="Disordered" evidence="1">
    <location>
        <begin position="30"/>
        <end position="49"/>
    </location>
</feature>
<proteinExistence type="predicted"/>
<comment type="caution">
    <text evidence="4">The sequence shown here is derived from an EMBL/GenBank/DDBJ whole genome shotgun (WGS) entry which is preliminary data.</text>
</comment>
<accession>A0A919WIM1</accession>
<dbReference type="Pfam" id="PF13519">
    <property type="entry name" value="VWA_2"/>
    <property type="match status" value="1"/>
</dbReference>
<evidence type="ECO:0000313" key="4">
    <source>
        <dbReference type="EMBL" id="GIN62483.1"/>
    </source>
</evidence>
<organism evidence="4 5">
    <name type="scientific">Robertmurraya siralis</name>
    <dbReference type="NCBI Taxonomy" id="77777"/>
    <lineage>
        <taxon>Bacteria</taxon>
        <taxon>Bacillati</taxon>
        <taxon>Bacillota</taxon>
        <taxon>Bacilli</taxon>
        <taxon>Bacillales</taxon>
        <taxon>Bacillaceae</taxon>
        <taxon>Robertmurraya</taxon>
    </lineage>
</organism>
<dbReference type="AlphaFoldDB" id="A0A919WIM1"/>
<dbReference type="SMART" id="SM00327">
    <property type="entry name" value="VWA"/>
    <property type="match status" value="1"/>
</dbReference>